<dbReference type="Gene3D" id="1.25.40.10">
    <property type="entry name" value="Tetratricopeptide repeat domain"/>
    <property type="match status" value="2"/>
</dbReference>
<dbReference type="InterPro" id="IPR011990">
    <property type="entry name" value="TPR-like_helical_dom_sf"/>
</dbReference>
<gene>
    <name evidence="2" type="ORF">SAMN04487779_100630</name>
</gene>
<sequence length="536" mass="58812">MSRRLAARLALLSGFALSPLAAAAQPHDHSHAGATPAPATLGELHFPVSCAPAVQAGFDEAIKLQHSFWYQAARQGFDQVLRQDPDCAMAHWGRALTMLNNPFSPPVAANLRAGRADLEQAQRIGAKSEREAGLIAALLQLFAGDDGPGHRARIGQYEQAMAQLHERFPDDPEVAIQYALALNMAASPTDKTYARQLRAAAILEQELARQPRHPGVVHYLIHTYDAPALASRGVAAAERYAALAADAPHALHMPSHIFTRVGRWEDSIETNRRSAQTARLREEIFDEIHALDYMVYGYLQTGQPRAAQRVVAELRRLDTWTPDRPLGGFALTAMPARLALERGDWEAAATLETRRFGVPYVDATTHFARAFGAARAGRPDAAMADLDALKAAAGALQGRDAYWQEQVDIHRVAAEGWVAFSRGQRDQGLVMLQEAADREGRTEKHPVTPGPLMPAREQLAEMLLLMQRPAEAQREFEAVQQTEPRRFRAVNGAARAAEQAGDREAARRHYGLLLEISARAESPSPDLDRARAFLAQ</sequence>
<name>A0A1G6TEF4_9PROT</name>
<keyword evidence="1" id="KW-0732">Signal</keyword>
<feature type="signal peptide" evidence="1">
    <location>
        <begin position="1"/>
        <end position="24"/>
    </location>
</feature>
<evidence type="ECO:0000313" key="2">
    <source>
        <dbReference type="EMBL" id="SDD26807.1"/>
    </source>
</evidence>
<evidence type="ECO:0008006" key="4">
    <source>
        <dbReference type="Google" id="ProtNLM"/>
    </source>
</evidence>
<dbReference type="Proteomes" id="UP000198925">
    <property type="component" value="Unassembled WGS sequence"/>
</dbReference>
<dbReference type="STRING" id="938405.SAMN02927895_03243"/>
<keyword evidence="3" id="KW-1185">Reference proteome</keyword>
<dbReference type="AlphaFoldDB" id="A0A1G6TEF4"/>
<protein>
    <recommendedName>
        <fullName evidence="4">Tetratricopeptide repeat-containing protein</fullName>
    </recommendedName>
</protein>
<dbReference type="SUPFAM" id="SSF48452">
    <property type="entry name" value="TPR-like"/>
    <property type="match status" value="1"/>
</dbReference>
<proteinExistence type="predicted"/>
<dbReference type="EMBL" id="FMZX01000006">
    <property type="protein sequence ID" value="SDD26807.1"/>
    <property type="molecule type" value="Genomic_DNA"/>
</dbReference>
<evidence type="ECO:0000256" key="1">
    <source>
        <dbReference type="SAM" id="SignalP"/>
    </source>
</evidence>
<reference evidence="2 3" key="1">
    <citation type="submission" date="2016-10" db="EMBL/GenBank/DDBJ databases">
        <authorList>
            <person name="de Groot N.N."/>
        </authorList>
    </citation>
    <scope>NUCLEOTIDE SEQUENCE [LARGE SCALE GENOMIC DNA]</scope>
    <source>
        <strain evidence="2 3">CPCC 100156</strain>
    </source>
</reference>
<evidence type="ECO:0000313" key="3">
    <source>
        <dbReference type="Proteomes" id="UP000198925"/>
    </source>
</evidence>
<accession>A0A1G6TEF4</accession>
<dbReference type="RefSeq" id="WP_090663518.1">
    <property type="nucleotide sequence ID" value="NZ_FMZX01000006.1"/>
</dbReference>
<feature type="chain" id="PRO_5011591428" description="Tetratricopeptide repeat-containing protein" evidence="1">
    <location>
        <begin position="25"/>
        <end position="536"/>
    </location>
</feature>
<organism evidence="2 3">
    <name type="scientific">Belnapia rosea</name>
    <dbReference type="NCBI Taxonomy" id="938405"/>
    <lineage>
        <taxon>Bacteria</taxon>
        <taxon>Pseudomonadati</taxon>
        <taxon>Pseudomonadota</taxon>
        <taxon>Alphaproteobacteria</taxon>
        <taxon>Acetobacterales</taxon>
        <taxon>Roseomonadaceae</taxon>
        <taxon>Belnapia</taxon>
    </lineage>
</organism>
<dbReference type="PANTHER" id="PTHR45588">
    <property type="entry name" value="TPR DOMAIN-CONTAINING PROTEIN"/>
    <property type="match status" value="1"/>
</dbReference>
<dbReference type="PANTHER" id="PTHR45588:SF1">
    <property type="entry name" value="WW DOMAIN-CONTAINING PROTEIN"/>
    <property type="match status" value="1"/>
</dbReference>